<comment type="function">
    <text evidence="5">Converts the preformed base xanthine, a product of nucleic acid breakdown, to xanthosine 5'-monophosphate (XMP), so it can be reused for RNA or DNA synthesis.</text>
</comment>
<evidence type="ECO:0000256" key="2">
    <source>
        <dbReference type="ARBA" id="ARBA00022676"/>
    </source>
</evidence>
<evidence type="ECO:0000259" key="8">
    <source>
        <dbReference type="Pfam" id="PF00156"/>
    </source>
</evidence>
<dbReference type="HAMAP" id="MF_01184">
    <property type="entry name" value="XPRTase"/>
    <property type="match status" value="1"/>
</dbReference>
<sequence>MTKKYLSREKRKDMKLMKEYIQQYGVAIGDKILKVDSFLNHQIDPYLMMEVGKEFKARFEGKKITKILTIEASGIAVGITTAFAFQVPMVFAKKNKPSTMSESYNATVFSFTKNKEYNITVAKEFIQKGDKILIIDDFLALGNAILGLKSLCEQAGAEVVGVGIAIEKGFQEGGKILREKGLHVESLAIIDSLQGGNIITR</sequence>
<dbReference type="EMBL" id="AUZI01000012">
    <property type="protein sequence ID" value="KID49609.1"/>
    <property type="molecule type" value="Genomic_DNA"/>
</dbReference>
<comment type="subcellular location">
    <subcellularLocation>
        <location evidence="5">Cytoplasm</location>
    </subcellularLocation>
</comment>
<feature type="transmembrane region" description="Helical" evidence="7">
    <location>
        <begin position="68"/>
        <end position="91"/>
    </location>
</feature>
<dbReference type="GO" id="GO:0000310">
    <property type="term" value="F:xanthine phosphoribosyltransferase activity"/>
    <property type="evidence" value="ECO:0007669"/>
    <property type="project" value="UniProtKB-UniRule"/>
</dbReference>
<evidence type="ECO:0000256" key="3">
    <source>
        <dbReference type="ARBA" id="ARBA00022679"/>
    </source>
</evidence>
<dbReference type="GO" id="GO:0046110">
    <property type="term" value="P:xanthine metabolic process"/>
    <property type="evidence" value="ECO:0007669"/>
    <property type="project" value="UniProtKB-UniRule"/>
</dbReference>
<keyword evidence="7" id="KW-0812">Transmembrane</keyword>
<evidence type="ECO:0000313" key="10">
    <source>
        <dbReference type="Proteomes" id="UP000031184"/>
    </source>
</evidence>
<accession>A0A0B4EXD5</accession>
<protein>
    <recommendedName>
        <fullName evidence="5 6">Xanthine phosphoribosyltransferase</fullName>
        <shortName evidence="5">XPRTase</shortName>
        <ecNumber evidence="5 6">2.4.2.22</ecNumber>
    </recommendedName>
</protein>
<dbReference type="GO" id="GO:0006166">
    <property type="term" value="P:purine ribonucleoside salvage"/>
    <property type="evidence" value="ECO:0007669"/>
    <property type="project" value="UniProtKB-KW"/>
</dbReference>
<dbReference type="AlphaFoldDB" id="A0A0B4EXD5"/>
<keyword evidence="7" id="KW-0472">Membrane</keyword>
<comment type="subunit">
    <text evidence="5">Homodimer.</text>
</comment>
<comment type="similarity">
    <text evidence="5">Belongs to the purine/pyrimidine phosphoribosyltransferase family. Xpt subfamily.</text>
</comment>
<dbReference type="GO" id="GO:0005737">
    <property type="term" value="C:cytoplasm"/>
    <property type="evidence" value="ECO:0007669"/>
    <property type="project" value="UniProtKB-SubCell"/>
</dbReference>
<keyword evidence="7" id="KW-1133">Transmembrane helix</keyword>
<dbReference type="InterPro" id="IPR050118">
    <property type="entry name" value="Pur/Pyrimidine_PRTase"/>
</dbReference>
<proteinExistence type="inferred from homology"/>
<keyword evidence="4 5" id="KW-0660">Purine salvage</keyword>
<dbReference type="Gene3D" id="3.40.50.2020">
    <property type="match status" value="1"/>
</dbReference>
<dbReference type="SUPFAM" id="SSF53271">
    <property type="entry name" value="PRTase-like"/>
    <property type="match status" value="1"/>
</dbReference>
<feature type="binding site" evidence="5">
    <location>
        <position position="40"/>
    </location>
    <ligand>
        <name>xanthine</name>
        <dbReference type="ChEBI" id="CHEBI:17712"/>
    </ligand>
</feature>
<dbReference type="PANTHER" id="PTHR43864:SF1">
    <property type="entry name" value="XANTHINE PHOSPHORIBOSYLTRANSFERASE"/>
    <property type="match status" value="1"/>
</dbReference>
<feature type="domain" description="Phosphoribosyltransferase" evidence="8">
    <location>
        <begin position="59"/>
        <end position="169"/>
    </location>
</feature>
<dbReference type="InterPro" id="IPR000836">
    <property type="entry name" value="PRTase_dom"/>
</dbReference>
<comment type="catalytic activity">
    <reaction evidence="5">
        <text>XMP + diphosphate = xanthine + 5-phospho-alpha-D-ribose 1-diphosphate</text>
        <dbReference type="Rhea" id="RHEA:10800"/>
        <dbReference type="ChEBI" id="CHEBI:17712"/>
        <dbReference type="ChEBI" id="CHEBI:33019"/>
        <dbReference type="ChEBI" id="CHEBI:57464"/>
        <dbReference type="ChEBI" id="CHEBI:58017"/>
        <dbReference type="EC" id="2.4.2.22"/>
    </reaction>
</comment>
<feature type="binding site" evidence="5">
    <location>
        <begin position="140"/>
        <end position="144"/>
    </location>
    <ligand>
        <name>5-phospho-alpha-D-ribose 1-diphosphate</name>
        <dbReference type="ChEBI" id="CHEBI:58017"/>
    </ligand>
</feature>
<dbReference type="Proteomes" id="UP000031184">
    <property type="component" value="Unassembled WGS sequence"/>
</dbReference>
<dbReference type="NCBIfam" id="TIGR01744">
    <property type="entry name" value="XPRTase"/>
    <property type="match status" value="1"/>
</dbReference>
<gene>
    <name evidence="5" type="primary">xpt</name>
    <name evidence="9" type="ORF">C095_05525</name>
</gene>
<dbReference type="NCBIfam" id="NF006671">
    <property type="entry name" value="PRK09219.1"/>
    <property type="match status" value="1"/>
</dbReference>
<dbReference type="UniPathway" id="UPA00602">
    <property type="reaction ID" value="UER00658"/>
</dbReference>
<organism evidence="9 10">
    <name type="scientific">Fusobacterium necrophorum subsp. funduliforme B35</name>
    <dbReference type="NCBI Taxonomy" id="1226633"/>
    <lineage>
        <taxon>Bacteria</taxon>
        <taxon>Fusobacteriati</taxon>
        <taxon>Fusobacteriota</taxon>
        <taxon>Fusobacteriia</taxon>
        <taxon>Fusobacteriales</taxon>
        <taxon>Fusobacteriaceae</taxon>
        <taxon>Fusobacterium</taxon>
    </lineage>
</organism>
<comment type="caution">
    <text evidence="9">The sequence shown here is derived from an EMBL/GenBank/DDBJ whole genome shotgun (WGS) entry which is preliminary data.</text>
</comment>
<dbReference type="InterPro" id="IPR010079">
    <property type="entry name" value="Xanthine_PRibTrfase"/>
</dbReference>
<feature type="binding site" evidence="5">
    <location>
        <position position="168"/>
    </location>
    <ligand>
        <name>xanthine</name>
        <dbReference type="ChEBI" id="CHEBI:17712"/>
    </ligand>
</feature>
<comment type="pathway">
    <text evidence="5">Purine metabolism; XMP biosynthesis via salvage pathway; XMP from xanthine: step 1/1.</text>
</comment>
<dbReference type="PANTHER" id="PTHR43864">
    <property type="entry name" value="HYPOXANTHINE/GUANINE PHOSPHORIBOSYLTRANSFERASE"/>
    <property type="match status" value="1"/>
</dbReference>
<reference evidence="9 10" key="1">
    <citation type="submission" date="2013-08" db="EMBL/GenBank/DDBJ databases">
        <title>An opportunistic ruminal bacterium that causes liver abscesses in cattle.</title>
        <authorList>
            <person name="Benahmed F.H."/>
            <person name="Rasmussen M."/>
            <person name="Harbottle H."/>
            <person name="Soppet D."/>
            <person name="Nagaraja T.G."/>
            <person name="Davidson M."/>
        </authorList>
    </citation>
    <scope>NUCLEOTIDE SEQUENCE [LARGE SCALE GENOMIC DNA]</scope>
    <source>
        <strain evidence="9 10">B35</strain>
    </source>
</reference>
<name>A0A0B4EXD5_9FUSO</name>
<dbReference type="CDD" id="cd06223">
    <property type="entry name" value="PRTases_typeI"/>
    <property type="match status" value="1"/>
</dbReference>
<evidence type="ECO:0000313" key="9">
    <source>
        <dbReference type="EMBL" id="KID49609.1"/>
    </source>
</evidence>
<dbReference type="Pfam" id="PF00156">
    <property type="entry name" value="Pribosyltran"/>
    <property type="match status" value="1"/>
</dbReference>
<feature type="binding site" evidence="5">
    <location>
        <position position="33"/>
    </location>
    <ligand>
        <name>xanthine</name>
        <dbReference type="ChEBI" id="CHEBI:17712"/>
    </ligand>
</feature>
<dbReference type="EC" id="2.4.2.22" evidence="5 6"/>
<evidence type="ECO:0000256" key="6">
    <source>
        <dbReference type="NCBIfam" id="TIGR01744"/>
    </source>
</evidence>
<evidence type="ECO:0000256" key="5">
    <source>
        <dbReference type="HAMAP-Rule" id="MF_01184"/>
    </source>
</evidence>
<keyword evidence="1 5" id="KW-0963">Cytoplasm</keyword>
<dbReference type="PATRIC" id="fig|1226633.4.peg.1116"/>
<dbReference type="GO" id="GO:0032265">
    <property type="term" value="P:XMP salvage"/>
    <property type="evidence" value="ECO:0007669"/>
    <property type="project" value="UniProtKB-UniRule"/>
</dbReference>
<dbReference type="InterPro" id="IPR029057">
    <property type="entry name" value="PRTase-like"/>
</dbReference>
<keyword evidence="2 5" id="KW-0328">Glycosyltransferase</keyword>
<evidence type="ECO:0000256" key="7">
    <source>
        <dbReference type="SAM" id="Phobius"/>
    </source>
</evidence>
<evidence type="ECO:0000256" key="4">
    <source>
        <dbReference type="ARBA" id="ARBA00022726"/>
    </source>
</evidence>
<keyword evidence="3 5" id="KW-0808">Transferase</keyword>
<evidence type="ECO:0000256" key="1">
    <source>
        <dbReference type="ARBA" id="ARBA00022490"/>
    </source>
</evidence>